<protein>
    <recommendedName>
        <fullName evidence="4">ABC transporter permease</fullName>
    </recommendedName>
</protein>
<keyword evidence="3" id="KW-1185">Reference proteome</keyword>
<keyword evidence="1" id="KW-1133">Transmembrane helix</keyword>
<dbReference type="EMBL" id="CP080429">
    <property type="protein sequence ID" value="QYJ69080.1"/>
    <property type="molecule type" value="Genomic_DNA"/>
</dbReference>
<evidence type="ECO:0008006" key="4">
    <source>
        <dbReference type="Google" id="ProtNLM"/>
    </source>
</evidence>
<dbReference type="Pfam" id="PF18940">
    <property type="entry name" value="DUF5687"/>
    <property type="match status" value="1"/>
</dbReference>
<feature type="transmembrane region" description="Helical" evidence="1">
    <location>
        <begin position="167"/>
        <end position="184"/>
    </location>
</feature>
<keyword evidence="1" id="KW-0812">Transmembrane</keyword>
<feature type="transmembrane region" description="Helical" evidence="1">
    <location>
        <begin position="114"/>
        <end position="132"/>
    </location>
</feature>
<evidence type="ECO:0000256" key="1">
    <source>
        <dbReference type="SAM" id="Phobius"/>
    </source>
</evidence>
<feature type="transmembrane region" description="Helical" evidence="1">
    <location>
        <begin position="421"/>
        <end position="440"/>
    </location>
</feature>
<feature type="transmembrane region" description="Helical" evidence="1">
    <location>
        <begin position="63"/>
        <end position="81"/>
    </location>
</feature>
<evidence type="ECO:0000313" key="3">
    <source>
        <dbReference type="Proteomes" id="UP000825381"/>
    </source>
</evidence>
<reference evidence="2 3" key="1">
    <citation type="submission" date="2021-07" db="EMBL/GenBank/DDBJ databases">
        <title>Flavobacterium WSW3-B6 sp.nov, isolated from seaweed.</title>
        <authorList>
            <person name="Muhammad N."/>
            <person name="Ho H."/>
            <person name="Lee Y.-J."/>
            <person name="Nguyen T."/>
            <person name="Ho J."/>
            <person name="Kim S.-G."/>
        </authorList>
    </citation>
    <scope>NUCLEOTIDE SEQUENCE [LARGE SCALE GENOMIC DNA]</scope>
    <source>
        <strain evidence="2 3">WSW3-B6</strain>
    </source>
</reference>
<gene>
    <name evidence="2" type="ORF">K1I41_04110</name>
</gene>
<feature type="transmembrane region" description="Helical" evidence="1">
    <location>
        <begin position="348"/>
        <end position="368"/>
    </location>
</feature>
<feature type="transmembrane region" description="Helical" evidence="1">
    <location>
        <begin position="23"/>
        <end position="51"/>
    </location>
</feature>
<dbReference type="InterPro" id="IPR043742">
    <property type="entry name" value="DUF5687"/>
</dbReference>
<organism evidence="2 3">
    <name type="scientific">Flavobacterium litorale</name>
    <dbReference type="NCBI Taxonomy" id="2856519"/>
    <lineage>
        <taxon>Bacteria</taxon>
        <taxon>Pseudomonadati</taxon>
        <taxon>Bacteroidota</taxon>
        <taxon>Flavobacteriia</taxon>
        <taxon>Flavobacteriales</taxon>
        <taxon>Flavobacteriaceae</taxon>
        <taxon>Flavobacterium</taxon>
    </lineage>
</organism>
<feature type="transmembrane region" description="Helical" evidence="1">
    <location>
        <begin position="374"/>
        <end position="400"/>
    </location>
</feature>
<feature type="transmembrane region" description="Helical" evidence="1">
    <location>
        <begin position="138"/>
        <end position="155"/>
    </location>
</feature>
<dbReference type="RefSeq" id="WP_220641416.1">
    <property type="nucleotide sequence ID" value="NZ_CP080429.1"/>
</dbReference>
<evidence type="ECO:0000313" key="2">
    <source>
        <dbReference type="EMBL" id="QYJ69080.1"/>
    </source>
</evidence>
<feature type="transmembrane region" description="Helical" evidence="1">
    <location>
        <begin position="307"/>
        <end position="327"/>
    </location>
</feature>
<keyword evidence="1" id="KW-0472">Membrane</keyword>
<accession>A0ABX8V8C5</accession>
<feature type="transmembrane region" description="Helical" evidence="1">
    <location>
        <begin position="446"/>
        <end position="464"/>
    </location>
</feature>
<feature type="transmembrane region" description="Helical" evidence="1">
    <location>
        <begin position="275"/>
        <end position="295"/>
    </location>
</feature>
<sequence length="491" mass="56584">MFSKFIALEWKSFFRSPALTGNLIMKILMVLGALWFIISFLMLGIGSYFIIEDNFKQDPLEVINKYLIYYFVADILVRLLLQKIPVVNVKPLLTLPVKRDTIVKFVLGKTALSFFNYLHAFLFIPFCIILIAKDYNPLNVVFWHLGIMALVYCNNYLNMILNDKDNLFAIFIGFIILMAVLHYYDVFDITNYTSVFFYGMYTTNYMFVLPLLALIGLLMYSFTYFKKHLYQDTGLSKKQSQATTQDYAWLNRYGTLGTFLKNDIKLIRRNKRSKTTVLLSVLFLFYGVLFFTDAIDVYKDNSFMQMFAAIFVTGGFLFTFGQFVPSWDSAYYPLMMSQNIKYREYISSKWWLVVIGTFISTLLALPYLYYGIDIYLMILAAGVFNIGVNSHLILLGGAYIKTPIDLGSSKQAFGDKKAFNMKTMLLSLPKMILPMALYGLGTAFISHNWGVMLVVIAGIAGFALRNKVFAMVEKIYKTEKYATLQSYKQKN</sequence>
<dbReference type="Proteomes" id="UP000825381">
    <property type="component" value="Chromosome"/>
</dbReference>
<name>A0ABX8V8C5_9FLAO</name>
<feature type="transmembrane region" description="Helical" evidence="1">
    <location>
        <begin position="204"/>
        <end position="225"/>
    </location>
</feature>
<proteinExistence type="predicted"/>